<dbReference type="GO" id="GO:0003690">
    <property type="term" value="F:double-stranded DNA binding"/>
    <property type="evidence" value="ECO:0007669"/>
    <property type="project" value="UniProtKB-ARBA"/>
</dbReference>
<dbReference type="PANTHER" id="PTHR24376">
    <property type="entry name" value="ZINC FINGER PROTEIN"/>
    <property type="match status" value="1"/>
</dbReference>
<dbReference type="Pfam" id="PF00096">
    <property type="entry name" value="zf-C2H2"/>
    <property type="match status" value="2"/>
</dbReference>
<dbReference type="InterPro" id="IPR036236">
    <property type="entry name" value="Znf_C2H2_sf"/>
</dbReference>
<keyword evidence="7" id="KW-0805">Transcription regulation</keyword>
<evidence type="ECO:0000256" key="8">
    <source>
        <dbReference type="ARBA" id="ARBA00023125"/>
    </source>
</evidence>
<comment type="caution">
    <text evidence="14">The sequence shown here is derived from an EMBL/GenBank/DDBJ whole genome shotgun (WGS) entry which is preliminary data.</text>
</comment>
<evidence type="ECO:0000256" key="3">
    <source>
        <dbReference type="ARBA" id="ARBA00022723"/>
    </source>
</evidence>
<reference evidence="14" key="1">
    <citation type="submission" date="2020-06" db="EMBL/GenBank/DDBJ databases">
        <title>Draft genome of Bugula neritina, a colonial animal packing powerful symbionts and potential medicines.</title>
        <authorList>
            <person name="Rayko M."/>
        </authorList>
    </citation>
    <scope>NUCLEOTIDE SEQUENCE [LARGE SCALE GENOMIC DNA]</scope>
    <source>
        <strain evidence="14">Kwan_BN1</strain>
    </source>
</reference>
<evidence type="ECO:0000313" key="15">
    <source>
        <dbReference type="Proteomes" id="UP000593567"/>
    </source>
</evidence>
<comment type="similarity">
    <text evidence="2">Belongs to the krueppel C2H2-type zinc-finger protein family.</text>
</comment>
<name>A0A7J7KT29_BUGNE</name>
<keyword evidence="15" id="KW-1185">Reference proteome</keyword>
<keyword evidence="4" id="KW-0677">Repeat</keyword>
<dbReference type="PANTHER" id="PTHR24376:SF235">
    <property type="entry name" value="C2H2-TYPE DOMAIN-CONTAINING PROTEIN"/>
    <property type="match status" value="1"/>
</dbReference>
<accession>A0A7J7KT29</accession>
<dbReference type="EMBL" id="VXIV02000063">
    <property type="protein sequence ID" value="KAF6041289.1"/>
    <property type="molecule type" value="Genomic_DNA"/>
</dbReference>
<feature type="compositionally biased region" description="Acidic residues" evidence="12">
    <location>
        <begin position="392"/>
        <end position="416"/>
    </location>
</feature>
<evidence type="ECO:0000256" key="1">
    <source>
        <dbReference type="ARBA" id="ARBA00004123"/>
    </source>
</evidence>
<evidence type="ECO:0000256" key="6">
    <source>
        <dbReference type="ARBA" id="ARBA00022833"/>
    </source>
</evidence>
<keyword evidence="6" id="KW-0862">Zinc</keyword>
<keyword evidence="8" id="KW-0238">DNA-binding</keyword>
<feature type="compositionally biased region" description="Acidic residues" evidence="12">
    <location>
        <begin position="370"/>
        <end position="381"/>
    </location>
</feature>
<feature type="region of interest" description="Disordered" evidence="12">
    <location>
        <begin position="604"/>
        <end position="651"/>
    </location>
</feature>
<dbReference type="SMART" id="SM00355">
    <property type="entry name" value="ZnF_C2H2"/>
    <property type="match status" value="4"/>
</dbReference>
<dbReference type="PROSITE" id="PS00028">
    <property type="entry name" value="ZINC_FINGER_C2H2_1"/>
    <property type="match status" value="3"/>
</dbReference>
<evidence type="ECO:0000256" key="4">
    <source>
        <dbReference type="ARBA" id="ARBA00022737"/>
    </source>
</evidence>
<dbReference type="GO" id="GO:0005634">
    <property type="term" value="C:nucleus"/>
    <property type="evidence" value="ECO:0007669"/>
    <property type="project" value="UniProtKB-SubCell"/>
</dbReference>
<dbReference type="PROSITE" id="PS50157">
    <property type="entry name" value="ZINC_FINGER_C2H2_2"/>
    <property type="match status" value="3"/>
</dbReference>
<feature type="compositionally biased region" description="Polar residues" evidence="12">
    <location>
        <begin position="65"/>
        <end position="89"/>
    </location>
</feature>
<keyword evidence="3" id="KW-0479">Metal-binding</keyword>
<evidence type="ECO:0000259" key="13">
    <source>
        <dbReference type="PROSITE" id="PS50157"/>
    </source>
</evidence>
<feature type="domain" description="C2H2-type" evidence="13">
    <location>
        <begin position="548"/>
        <end position="575"/>
    </location>
</feature>
<gene>
    <name evidence="14" type="ORF">EB796_000451</name>
</gene>
<evidence type="ECO:0000256" key="2">
    <source>
        <dbReference type="ARBA" id="ARBA00006991"/>
    </source>
</evidence>
<feature type="region of interest" description="Disordered" evidence="12">
    <location>
        <begin position="23"/>
        <end position="90"/>
    </location>
</feature>
<evidence type="ECO:0000256" key="7">
    <source>
        <dbReference type="ARBA" id="ARBA00023015"/>
    </source>
</evidence>
<evidence type="ECO:0000256" key="9">
    <source>
        <dbReference type="ARBA" id="ARBA00023163"/>
    </source>
</evidence>
<dbReference type="GO" id="GO:0008270">
    <property type="term" value="F:zinc ion binding"/>
    <property type="evidence" value="ECO:0007669"/>
    <property type="project" value="UniProtKB-KW"/>
</dbReference>
<keyword evidence="10" id="KW-0539">Nucleus</keyword>
<protein>
    <recommendedName>
        <fullName evidence="13">C2H2-type domain-containing protein</fullName>
    </recommendedName>
</protein>
<feature type="domain" description="C2H2-type" evidence="13">
    <location>
        <begin position="492"/>
        <end position="519"/>
    </location>
</feature>
<dbReference type="FunFam" id="3.30.160.60:FF:000100">
    <property type="entry name" value="Zinc finger 45-like"/>
    <property type="match status" value="1"/>
</dbReference>
<dbReference type="Proteomes" id="UP000593567">
    <property type="component" value="Unassembled WGS sequence"/>
</dbReference>
<evidence type="ECO:0000256" key="5">
    <source>
        <dbReference type="ARBA" id="ARBA00022771"/>
    </source>
</evidence>
<dbReference type="FunFam" id="3.30.160.60:FF:001370">
    <property type="entry name" value="Zinc finger protein"/>
    <property type="match status" value="1"/>
</dbReference>
<evidence type="ECO:0000313" key="14">
    <source>
        <dbReference type="EMBL" id="KAF6041289.1"/>
    </source>
</evidence>
<dbReference type="InterPro" id="IPR013087">
    <property type="entry name" value="Znf_C2H2_type"/>
</dbReference>
<proteinExistence type="inferred from homology"/>
<evidence type="ECO:0000256" key="10">
    <source>
        <dbReference type="ARBA" id="ARBA00023242"/>
    </source>
</evidence>
<comment type="subcellular location">
    <subcellularLocation>
        <location evidence="1">Nucleus</location>
    </subcellularLocation>
</comment>
<feature type="region of interest" description="Disordered" evidence="12">
    <location>
        <begin position="364"/>
        <end position="418"/>
    </location>
</feature>
<feature type="compositionally biased region" description="Low complexity" evidence="12">
    <location>
        <begin position="54"/>
        <end position="64"/>
    </location>
</feature>
<organism evidence="14 15">
    <name type="scientific">Bugula neritina</name>
    <name type="common">Brown bryozoan</name>
    <name type="synonym">Sertularia neritina</name>
    <dbReference type="NCBI Taxonomy" id="10212"/>
    <lineage>
        <taxon>Eukaryota</taxon>
        <taxon>Metazoa</taxon>
        <taxon>Spiralia</taxon>
        <taxon>Lophotrochozoa</taxon>
        <taxon>Bryozoa</taxon>
        <taxon>Gymnolaemata</taxon>
        <taxon>Cheilostomatida</taxon>
        <taxon>Flustrina</taxon>
        <taxon>Buguloidea</taxon>
        <taxon>Bugulidae</taxon>
        <taxon>Bugula</taxon>
    </lineage>
</organism>
<keyword evidence="9" id="KW-0804">Transcription</keyword>
<evidence type="ECO:0000256" key="11">
    <source>
        <dbReference type="PROSITE-ProRule" id="PRU00042"/>
    </source>
</evidence>
<dbReference type="OrthoDB" id="6077919at2759"/>
<dbReference type="SUPFAM" id="SSF57667">
    <property type="entry name" value="beta-beta-alpha zinc fingers"/>
    <property type="match status" value="2"/>
</dbReference>
<feature type="domain" description="C2H2-type" evidence="13">
    <location>
        <begin position="520"/>
        <end position="547"/>
    </location>
</feature>
<dbReference type="Gene3D" id="3.30.160.60">
    <property type="entry name" value="Classic Zinc Finger"/>
    <property type="match status" value="3"/>
</dbReference>
<evidence type="ECO:0000256" key="12">
    <source>
        <dbReference type="SAM" id="MobiDB-lite"/>
    </source>
</evidence>
<keyword evidence="5 11" id="KW-0863">Zinc-finger</keyword>
<dbReference type="AlphaFoldDB" id="A0A7J7KT29"/>
<feature type="compositionally biased region" description="Polar residues" evidence="12">
    <location>
        <begin position="29"/>
        <end position="53"/>
    </location>
</feature>
<sequence>MHKDYGILLPLKKLNFRQADEFQKRLDRQSQGQKSSGQENLSRTHSQTLDQSSTATPNNAPTTPILSPQKTNSSPIICSTSNTSSSDTPQILDAYTVTSSETLSSSEITESSAVKDEPGDVEITAPVVLGVSDSNLQTVIPASLVQTHHLNNSLPNKSAVRNSSTRKNYLTKSIKSKRGHKRSKTTQTCWCCMTLEKLLAHPNFIPKLAAMVRKNKTVGSKFIKAFKCFSDEPKPREVKKCTVDTQTDGACVPVLNLEKVDPSDYGGVPMDVSQNGDFETLLDFVPNCEKEDEMGSLFGSINQSPPTESGSGFHPQQFTDLINSAHMKLEYHHRPPDVSISSSGFIRSRRSKTNSVIEKLKAECSLNSGEDAESTEDESDSLTDNHQTQDLTQEDEDFNPEDETDVDYNEDEDDGDDKVTSKIFEKRVRCALCNQLFNRKSASALCCQGCKVVPPGIKTVKYRCPQCSFMDKNISIIKSHMLLDHQNKATSFKCETCDRFFLTKKRLLRHELTHETKKPYLCGTCGKGFTQSNNLQAHMRQHTGDKPFQCEHCGQSFTHNVSLRKHFCKHLGRRIEPLDQKNPNIGRPPRKSWKSVETVCTADVEGENEASPPGASFDNKASPRNEISPCDAPCDNEASYTNHVSEDNQVKNAPEGDYVLFLIP</sequence>